<evidence type="ECO:0000313" key="2">
    <source>
        <dbReference type="EMBL" id="MFB5763992.1"/>
    </source>
</evidence>
<sequence>MSALGHTDEAIYALRHALSLGPAPEEYPGVNGYGTYLTCRDLGLLYASAGKQMDADLYLTLASLMSANTRTPFKEHARDARQRANDRQGRSEYIGGHGTDFAERHTSGGVSDSERLFVKFDMVVAAMKSIEMT</sequence>
<evidence type="ECO:0000313" key="3">
    <source>
        <dbReference type="Proteomes" id="UP001580430"/>
    </source>
</evidence>
<reference evidence="2 3" key="1">
    <citation type="submission" date="2024-09" db="EMBL/GenBank/DDBJ databases">
        <title>Paenibacillus zeirhizospherea sp. nov., isolated from surface of the maize (Zea mays) roots in a horticulture field, Hungary.</title>
        <authorList>
            <person name="Marton D."/>
            <person name="Farkas M."/>
            <person name="Bedics A."/>
            <person name="Toth E."/>
            <person name="Tancsics A."/>
            <person name="Boka K."/>
            <person name="Marati G."/>
            <person name="Kriszt B."/>
            <person name="Cserhati M."/>
        </authorList>
    </citation>
    <scope>NUCLEOTIDE SEQUENCE [LARGE SCALE GENOMIC DNA]</scope>
    <source>
        <strain evidence="2 3">JCM 18446</strain>
    </source>
</reference>
<proteinExistence type="predicted"/>
<comment type="caution">
    <text evidence="2">The sequence shown here is derived from an EMBL/GenBank/DDBJ whole genome shotgun (WGS) entry which is preliminary data.</text>
</comment>
<dbReference type="EMBL" id="JBHIRY010000055">
    <property type="protein sequence ID" value="MFB5763992.1"/>
    <property type="molecule type" value="Genomic_DNA"/>
</dbReference>
<organism evidence="2 3">
    <name type="scientific">Paenibacillus medicaginis</name>
    <dbReference type="NCBI Taxonomy" id="1470560"/>
    <lineage>
        <taxon>Bacteria</taxon>
        <taxon>Bacillati</taxon>
        <taxon>Bacillota</taxon>
        <taxon>Bacilli</taxon>
        <taxon>Bacillales</taxon>
        <taxon>Paenibacillaceae</taxon>
        <taxon>Paenibacillus</taxon>
    </lineage>
</organism>
<name>A0ABV5CCE6_9BACL</name>
<evidence type="ECO:0008006" key="4">
    <source>
        <dbReference type="Google" id="ProtNLM"/>
    </source>
</evidence>
<keyword evidence="3" id="KW-1185">Reference proteome</keyword>
<dbReference type="RefSeq" id="WP_375522990.1">
    <property type="nucleotide sequence ID" value="NZ_JBHIRY010000055.1"/>
</dbReference>
<gene>
    <name evidence="2" type="ORF">ACE5LO_26900</name>
</gene>
<protein>
    <recommendedName>
        <fullName evidence="4">Tetratricopeptide repeat protein</fullName>
    </recommendedName>
</protein>
<feature type="compositionally biased region" description="Basic and acidic residues" evidence="1">
    <location>
        <begin position="73"/>
        <end position="90"/>
    </location>
</feature>
<dbReference type="Proteomes" id="UP001580430">
    <property type="component" value="Unassembled WGS sequence"/>
</dbReference>
<feature type="region of interest" description="Disordered" evidence="1">
    <location>
        <begin position="73"/>
        <end position="98"/>
    </location>
</feature>
<evidence type="ECO:0000256" key="1">
    <source>
        <dbReference type="SAM" id="MobiDB-lite"/>
    </source>
</evidence>
<accession>A0ABV5CCE6</accession>